<evidence type="ECO:0000313" key="2">
    <source>
        <dbReference type="EMBL" id="KAF2123696.1"/>
    </source>
</evidence>
<feature type="region of interest" description="Disordered" evidence="1">
    <location>
        <begin position="1"/>
        <end position="20"/>
    </location>
</feature>
<dbReference type="EMBL" id="ML977523">
    <property type="protein sequence ID" value="KAF2123696.1"/>
    <property type="molecule type" value="Genomic_DNA"/>
</dbReference>
<sequence length="139" mass="16006">MTNTSTPNKQPAPSESTEATTRHVNYPLPLTNQQFPTDKTIFPFTLLPTELRLKIWSLMTPLNGLPASYRGLLLSSRAMYAEGRTEILRSVARLWSSYETEWRTTLSRDGHFTASAIRRAWRVCVSSRRGSRRMRSWMV</sequence>
<organism evidence="2 3">
    <name type="scientific">Dothidotthia symphoricarpi CBS 119687</name>
    <dbReference type="NCBI Taxonomy" id="1392245"/>
    <lineage>
        <taxon>Eukaryota</taxon>
        <taxon>Fungi</taxon>
        <taxon>Dikarya</taxon>
        <taxon>Ascomycota</taxon>
        <taxon>Pezizomycotina</taxon>
        <taxon>Dothideomycetes</taxon>
        <taxon>Pleosporomycetidae</taxon>
        <taxon>Pleosporales</taxon>
        <taxon>Dothidotthiaceae</taxon>
        <taxon>Dothidotthia</taxon>
    </lineage>
</organism>
<evidence type="ECO:0000256" key="1">
    <source>
        <dbReference type="SAM" id="MobiDB-lite"/>
    </source>
</evidence>
<dbReference type="AlphaFoldDB" id="A0A6A5ZWM3"/>
<dbReference type="Proteomes" id="UP000799771">
    <property type="component" value="Unassembled WGS sequence"/>
</dbReference>
<evidence type="ECO:0000313" key="3">
    <source>
        <dbReference type="Proteomes" id="UP000799771"/>
    </source>
</evidence>
<proteinExistence type="predicted"/>
<dbReference type="GeneID" id="54412369"/>
<dbReference type="RefSeq" id="XP_033518090.1">
    <property type="nucleotide sequence ID" value="XM_033671937.1"/>
</dbReference>
<gene>
    <name evidence="2" type="ORF">P153DRAFT_401749</name>
</gene>
<keyword evidence="3" id="KW-1185">Reference proteome</keyword>
<reference evidence="2" key="1">
    <citation type="journal article" date="2020" name="Stud. Mycol.">
        <title>101 Dothideomycetes genomes: a test case for predicting lifestyles and emergence of pathogens.</title>
        <authorList>
            <person name="Haridas S."/>
            <person name="Albert R."/>
            <person name="Binder M."/>
            <person name="Bloem J."/>
            <person name="Labutti K."/>
            <person name="Salamov A."/>
            <person name="Andreopoulos B."/>
            <person name="Baker S."/>
            <person name="Barry K."/>
            <person name="Bills G."/>
            <person name="Bluhm B."/>
            <person name="Cannon C."/>
            <person name="Castanera R."/>
            <person name="Culley D."/>
            <person name="Daum C."/>
            <person name="Ezra D."/>
            <person name="Gonzalez J."/>
            <person name="Henrissat B."/>
            <person name="Kuo A."/>
            <person name="Liang C."/>
            <person name="Lipzen A."/>
            <person name="Lutzoni F."/>
            <person name="Magnuson J."/>
            <person name="Mondo S."/>
            <person name="Nolan M."/>
            <person name="Ohm R."/>
            <person name="Pangilinan J."/>
            <person name="Park H.-J."/>
            <person name="Ramirez L."/>
            <person name="Alfaro M."/>
            <person name="Sun H."/>
            <person name="Tritt A."/>
            <person name="Yoshinaga Y."/>
            <person name="Zwiers L.-H."/>
            <person name="Turgeon B."/>
            <person name="Goodwin S."/>
            <person name="Spatafora J."/>
            <person name="Crous P."/>
            <person name="Grigoriev I."/>
        </authorList>
    </citation>
    <scope>NUCLEOTIDE SEQUENCE</scope>
    <source>
        <strain evidence="2">CBS 119687</strain>
    </source>
</reference>
<name>A0A6A5ZWM3_9PLEO</name>
<protein>
    <submittedName>
        <fullName evidence="2">Uncharacterized protein</fullName>
    </submittedName>
</protein>
<accession>A0A6A5ZWM3</accession>